<protein>
    <recommendedName>
        <fullName evidence="7">GDSL esterase/lipase</fullName>
    </recommendedName>
</protein>
<proteinExistence type="inferred from homology"/>
<name>A0AAV6JHH2_9ERIC</name>
<sequence length="351" mass="38494">MQSTLKITLFFFFTVSLLLHVSPCLSFTSFVFGDSLVDAGNNDYLFTLSKADSPPYGIDFTPSGGRPTGRFTNGRTISDILALGAKTFPPPYLSPGSASNAITIGRIPLGAQIGYFQKSRSYMLSAMGENGTREFLREAILSITIGSNDVLNYFQPSVPFLGEENKVSATAFQDFMVSNFTLQLKRLYGLGARKFVVVGVGPLGCIPFVRALFPVPGGKCSAEVNTFVQGYNKKLRAALDRLNREMGPEAIFVHANSYDVFSRILQNYGQFGFENAEDPCCGGYFPPFVCFKGSDTNTSSFLCEDRSKYLFWDAYHPTEAANIIVAESLLNGGQSVSSPINIRELYRYSPS</sequence>
<evidence type="ECO:0000256" key="4">
    <source>
        <dbReference type="SAM" id="SignalP"/>
    </source>
</evidence>
<dbReference type="InterPro" id="IPR035669">
    <property type="entry name" value="SGNH_plant_lipase-like"/>
</dbReference>
<dbReference type="Proteomes" id="UP000823749">
    <property type="component" value="Chromosome 7"/>
</dbReference>
<evidence type="ECO:0000256" key="3">
    <source>
        <dbReference type="ARBA" id="ARBA00022963"/>
    </source>
</evidence>
<keyword evidence="4" id="KW-0732">Signal</keyword>
<dbReference type="SUPFAM" id="SSF52266">
    <property type="entry name" value="SGNH hydrolase"/>
    <property type="match status" value="1"/>
</dbReference>
<dbReference type="CDD" id="cd01837">
    <property type="entry name" value="SGNH_plant_lipase_like"/>
    <property type="match status" value="1"/>
</dbReference>
<keyword evidence="3" id="KW-0443">Lipid metabolism</keyword>
<comment type="caution">
    <text evidence="5">The sequence shown here is derived from an EMBL/GenBank/DDBJ whole genome shotgun (WGS) entry which is preliminary data.</text>
</comment>
<feature type="chain" id="PRO_5043551846" description="GDSL esterase/lipase" evidence="4">
    <location>
        <begin position="27"/>
        <end position="351"/>
    </location>
</feature>
<keyword evidence="3" id="KW-0442">Lipid degradation</keyword>
<organism evidence="5 6">
    <name type="scientific">Rhododendron griersonianum</name>
    <dbReference type="NCBI Taxonomy" id="479676"/>
    <lineage>
        <taxon>Eukaryota</taxon>
        <taxon>Viridiplantae</taxon>
        <taxon>Streptophyta</taxon>
        <taxon>Embryophyta</taxon>
        <taxon>Tracheophyta</taxon>
        <taxon>Spermatophyta</taxon>
        <taxon>Magnoliopsida</taxon>
        <taxon>eudicotyledons</taxon>
        <taxon>Gunneridae</taxon>
        <taxon>Pentapetalae</taxon>
        <taxon>asterids</taxon>
        <taxon>Ericales</taxon>
        <taxon>Ericaceae</taxon>
        <taxon>Ericoideae</taxon>
        <taxon>Rhodoreae</taxon>
        <taxon>Rhododendron</taxon>
    </lineage>
</organism>
<dbReference type="PANTHER" id="PTHR45648:SF5">
    <property type="entry name" value="OS04G0577300 PROTEIN"/>
    <property type="match status" value="1"/>
</dbReference>
<gene>
    <name evidence="5" type="ORF">RHGRI_019817</name>
</gene>
<dbReference type="Gene3D" id="3.40.50.1110">
    <property type="entry name" value="SGNH hydrolase"/>
    <property type="match status" value="1"/>
</dbReference>
<keyword evidence="6" id="KW-1185">Reference proteome</keyword>
<feature type="signal peptide" evidence="4">
    <location>
        <begin position="1"/>
        <end position="26"/>
    </location>
</feature>
<evidence type="ECO:0000313" key="6">
    <source>
        <dbReference type="Proteomes" id="UP000823749"/>
    </source>
</evidence>
<dbReference type="GO" id="GO:0016788">
    <property type="term" value="F:hydrolase activity, acting on ester bonds"/>
    <property type="evidence" value="ECO:0007669"/>
    <property type="project" value="InterPro"/>
</dbReference>
<dbReference type="Pfam" id="PF00657">
    <property type="entry name" value="Lipase_GDSL"/>
    <property type="match status" value="1"/>
</dbReference>
<evidence type="ECO:0000256" key="2">
    <source>
        <dbReference type="ARBA" id="ARBA00022801"/>
    </source>
</evidence>
<dbReference type="InterPro" id="IPR051058">
    <property type="entry name" value="GDSL_Est/Lipase"/>
</dbReference>
<comment type="similarity">
    <text evidence="1">Belongs to the 'GDSL' lipolytic enzyme family.</text>
</comment>
<dbReference type="EMBL" id="JACTNZ010000007">
    <property type="protein sequence ID" value="KAG5539398.1"/>
    <property type="molecule type" value="Genomic_DNA"/>
</dbReference>
<dbReference type="InterPro" id="IPR001087">
    <property type="entry name" value="GDSL"/>
</dbReference>
<evidence type="ECO:0000313" key="5">
    <source>
        <dbReference type="EMBL" id="KAG5539398.1"/>
    </source>
</evidence>
<dbReference type="InterPro" id="IPR036514">
    <property type="entry name" value="SGNH_hydro_sf"/>
</dbReference>
<dbReference type="AlphaFoldDB" id="A0AAV6JHH2"/>
<dbReference type="GO" id="GO:0016042">
    <property type="term" value="P:lipid catabolic process"/>
    <property type="evidence" value="ECO:0007669"/>
    <property type="project" value="UniProtKB-KW"/>
</dbReference>
<reference evidence="5" key="1">
    <citation type="submission" date="2020-08" db="EMBL/GenBank/DDBJ databases">
        <title>Plant Genome Project.</title>
        <authorList>
            <person name="Zhang R.-G."/>
        </authorList>
    </citation>
    <scope>NUCLEOTIDE SEQUENCE</scope>
    <source>
        <strain evidence="5">WSP0</strain>
        <tissue evidence="5">Leaf</tissue>
    </source>
</reference>
<accession>A0AAV6JHH2</accession>
<dbReference type="PANTHER" id="PTHR45648">
    <property type="entry name" value="GDSL LIPASE/ACYLHYDROLASE FAMILY PROTEIN (AFU_ORTHOLOGUE AFUA_4G14700)"/>
    <property type="match status" value="1"/>
</dbReference>
<evidence type="ECO:0008006" key="7">
    <source>
        <dbReference type="Google" id="ProtNLM"/>
    </source>
</evidence>
<evidence type="ECO:0000256" key="1">
    <source>
        <dbReference type="ARBA" id="ARBA00008668"/>
    </source>
</evidence>
<keyword evidence="2" id="KW-0378">Hydrolase</keyword>